<proteinExistence type="predicted"/>
<protein>
    <submittedName>
        <fullName evidence="6">FLYWCH-type domain-containing protein</fullName>
    </submittedName>
</protein>
<dbReference type="Pfam" id="PF04500">
    <property type="entry name" value="FLYWCH"/>
    <property type="match status" value="1"/>
</dbReference>
<evidence type="ECO:0000256" key="1">
    <source>
        <dbReference type="ARBA" id="ARBA00022723"/>
    </source>
</evidence>
<dbReference type="InterPro" id="IPR007588">
    <property type="entry name" value="Znf_FLYWCH"/>
</dbReference>
<evidence type="ECO:0000256" key="2">
    <source>
        <dbReference type="ARBA" id="ARBA00022771"/>
    </source>
</evidence>
<sequence>MNWLEFYGEIDEEQMEGNLAEEHEDVMEIVVEQANQGIANPAVNEQVVIRSEKGKDVLTYDGFLFWKAKLSVNGDKTFWACIKVQVNGCRFRVHTKFPSGEVIKTVGTHNHEKSAVSIPLRQLKQKSRRLRQKPCMCHPIHISIVPSLVFHKPSNPKQVQVHRARMCSGYAKKSIKCQQRRTGSTLLFQSSTETRDSELRNMNFFCLEIHKMLSEFYFLGENETRTGQADKGRLYGWNF</sequence>
<accession>A0A915E8S3</accession>
<dbReference type="Gene3D" id="2.20.25.240">
    <property type="match status" value="1"/>
</dbReference>
<name>A0A915E8S3_9BILA</name>
<evidence type="ECO:0000313" key="6">
    <source>
        <dbReference type="WBParaSite" id="jg2761"/>
    </source>
</evidence>
<reference evidence="6" key="1">
    <citation type="submission" date="2022-11" db="UniProtKB">
        <authorList>
            <consortium name="WormBaseParasite"/>
        </authorList>
    </citation>
    <scope>IDENTIFICATION</scope>
</reference>
<keyword evidence="1" id="KW-0479">Metal-binding</keyword>
<organism evidence="5 6">
    <name type="scientific">Ditylenchus dipsaci</name>
    <dbReference type="NCBI Taxonomy" id="166011"/>
    <lineage>
        <taxon>Eukaryota</taxon>
        <taxon>Metazoa</taxon>
        <taxon>Ecdysozoa</taxon>
        <taxon>Nematoda</taxon>
        <taxon>Chromadorea</taxon>
        <taxon>Rhabditida</taxon>
        <taxon>Tylenchina</taxon>
        <taxon>Tylenchomorpha</taxon>
        <taxon>Sphaerularioidea</taxon>
        <taxon>Anguinidae</taxon>
        <taxon>Anguininae</taxon>
        <taxon>Ditylenchus</taxon>
    </lineage>
</organism>
<evidence type="ECO:0000313" key="5">
    <source>
        <dbReference type="Proteomes" id="UP000887574"/>
    </source>
</evidence>
<dbReference type="GO" id="GO:0008270">
    <property type="term" value="F:zinc ion binding"/>
    <property type="evidence" value="ECO:0007669"/>
    <property type="project" value="UniProtKB-KW"/>
</dbReference>
<evidence type="ECO:0000259" key="4">
    <source>
        <dbReference type="Pfam" id="PF04500"/>
    </source>
</evidence>
<evidence type="ECO:0000256" key="3">
    <source>
        <dbReference type="ARBA" id="ARBA00022833"/>
    </source>
</evidence>
<feature type="domain" description="FLYWCH-type" evidence="4">
    <location>
        <begin position="49"/>
        <end position="111"/>
    </location>
</feature>
<dbReference type="WBParaSite" id="jg2761">
    <property type="protein sequence ID" value="jg2761"/>
    <property type="gene ID" value="jg2761"/>
</dbReference>
<keyword evidence="2" id="KW-0863">Zinc-finger</keyword>
<keyword evidence="3" id="KW-0862">Zinc</keyword>
<dbReference type="AlphaFoldDB" id="A0A915E8S3"/>
<dbReference type="Proteomes" id="UP000887574">
    <property type="component" value="Unplaced"/>
</dbReference>
<keyword evidence="5" id="KW-1185">Reference proteome</keyword>